<proteinExistence type="inferred from homology"/>
<evidence type="ECO:0000256" key="8">
    <source>
        <dbReference type="PIRSR" id="PIRSR602401-1"/>
    </source>
</evidence>
<keyword evidence="10" id="KW-1133">Transmembrane helix</keyword>
<protein>
    <submittedName>
        <fullName evidence="11">Thromboxane-A synthase</fullName>
    </submittedName>
</protein>
<dbReference type="FunFam" id="1.10.630.10:FF:000182">
    <property type="entry name" value="Cytochrome P450 3A4"/>
    <property type="match status" value="1"/>
</dbReference>
<dbReference type="GO" id="GO:0005506">
    <property type="term" value="F:iron ion binding"/>
    <property type="evidence" value="ECO:0007669"/>
    <property type="project" value="InterPro"/>
</dbReference>
<comment type="similarity">
    <text evidence="2 9">Belongs to the cytochrome P450 family.</text>
</comment>
<gene>
    <name evidence="11" type="ORF">L484_019485</name>
</gene>
<reference evidence="12" key="1">
    <citation type="submission" date="2013-01" db="EMBL/GenBank/DDBJ databases">
        <title>Draft Genome Sequence of a Mulberry Tree, Morus notabilis C.K. Schneid.</title>
        <authorList>
            <person name="He N."/>
            <person name="Zhao S."/>
        </authorList>
    </citation>
    <scope>NUCLEOTIDE SEQUENCE</scope>
</reference>
<dbReference type="STRING" id="981085.W9RBM5"/>
<dbReference type="PROSITE" id="PS00086">
    <property type="entry name" value="CYTOCHROME_P450"/>
    <property type="match status" value="1"/>
</dbReference>
<dbReference type="InterPro" id="IPR017972">
    <property type="entry name" value="Cyt_P450_CS"/>
</dbReference>
<evidence type="ECO:0000256" key="1">
    <source>
        <dbReference type="ARBA" id="ARBA00001971"/>
    </source>
</evidence>
<dbReference type="InterPro" id="IPR036396">
    <property type="entry name" value="Cyt_P450_sf"/>
</dbReference>
<keyword evidence="7 9" id="KW-0503">Monooxygenase</keyword>
<evidence type="ECO:0000256" key="5">
    <source>
        <dbReference type="ARBA" id="ARBA00023002"/>
    </source>
</evidence>
<organism evidence="11 12">
    <name type="scientific">Morus notabilis</name>
    <dbReference type="NCBI Taxonomy" id="981085"/>
    <lineage>
        <taxon>Eukaryota</taxon>
        <taxon>Viridiplantae</taxon>
        <taxon>Streptophyta</taxon>
        <taxon>Embryophyta</taxon>
        <taxon>Tracheophyta</taxon>
        <taxon>Spermatophyta</taxon>
        <taxon>Magnoliopsida</taxon>
        <taxon>eudicotyledons</taxon>
        <taxon>Gunneridae</taxon>
        <taxon>Pentapetalae</taxon>
        <taxon>rosids</taxon>
        <taxon>fabids</taxon>
        <taxon>Rosales</taxon>
        <taxon>Moraceae</taxon>
        <taxon>Moreae</taxon>
        <taxon>Morus</taxon>
    </lineage>
</organism>
<feature type="binding site" description="axial binding residue" evidence="8">
    <location>
        <position position="505"/>
    </location>
    <ligand>
        <name>heme</name>
        <dbReference type="ChEBI" id="CHEBI:30413"/>
    </ligand>
    <ligandPart>
        <name>Fe</name>
        <dbReference type="ChEBI" id="CHEBI:18248"/>
    </ligandPart>
</feature>
<dbReference type="AlphaFoldDB" id="W9RBM5"/>
<keyword evidence="6 8" id="KW-0408">Iron</keyword>
<evidence type="ECO:0000256" key="7">
    <source>
        <dbReference type="ARBA" id="ARBA00023033"/>
    </source>
</evidence>
<dbReference type="InterPro" id="IPR001128">
    <property type="entry name" value="Cyt_P450"/>
</dbReference>
<dbReference type="Proteomes" id="UP000030645">
    <property type="component" value="Unassembled WGS sequence"/>
</dbReference>
<dbReference type="PRINTS" id="PR00463">
    <property type="entry name" value="EP450I"/>
</dbReference>
<dbReference type="InterPro" id="IPR002401">
    <property type="entry name" value="Cyt_P450_E_grp-I"/>
</dbReference>
<dbReference type="EMBL" id="KE344557">
    <property type="protein sequence ID" value="EXB66848.1"/>
    <property type="molecule type" value="Genomic_DNA"/>
</dbReference>
<keyword evidence="3 8" id="KW-0349">Heme</keyword>
<evidence type="ECO:0000313" key="12">
    <source>
        <dbReference type="Proteomes" id="UP000030645"/>
    </source>
</evidence>
<evidence type="ECO:0000256" key="4">
    <source>
        <dbReference type="ARBA" id="ARBA00022723"/>
    </source>
</evidence>
<keyword evidence="4 8" id="KW-0479">Metal-binding</keyword>
<name>W9RBM5_9ROSA</name>
<evidence type="ECO:0000256" key="2">
    <source>
        <dbReference type="ARBA" id="ARBA00010617"/>
    </source>
</evidence>
<comment type="cofactor">
    <cofactor evidence="1 8">
        <name>heme</name>
        <dbReference type="ChEBI" id="CHEBI:30413"/>
    </cofactor>
</comment>
<sequence length="560" mass="62781">MAEVAESVLERLVGMEAGLLTSVSSVMPTMLFTVLTLVVGVLAYLYGPYWAVRRVPGPPSIPFVGHLPLMAKYGPNVFSVLAKQYGPIFRFHMGRQPLIIVADPELCREVGIKKFKDIPNRSVPSPISASPLHQKGLFFTRDARWSTMRNTILSVYQPSHLASLVPTMQDSIDSATQNLECSSSSSSEQQDITFSNLSLGLATDVIGQAAFGVSFGLSKPHSDHDSLTTNGSSSTTDEVSDFINQHIYSTTQLKMDLSGSLSIILGLLIPILQEPFRQILKRIPYTMDWKVDRTNKKLSGRLNEIVARRMRDKERGSKDFLSVILNARETETVSKNVFSPDYISAVTYEHLLAGSATTSFTLSSIVYLVSGHPEVEQKLLAEIDGFGPRDLMPTAQDLQTKFPYLDQASLDSFFYGYLLVIKESMRYYVVSPLIARETSKEVEIGGYTLPKGTWVWLAPGVLSKDPKNFPEPDKFKPERFDPNCEEEKQRHPYALIPFGIGPRSCIGQKFSLQEIKLTLIHLYRKYIFRHSPNMENPLELEYGIVLNFKHGVKLRVIKRT</sequence>
<evidence type="ECO:0000313" key="11">
    <source>
        <dbReference type="EMBL" id="EXB66848.1"/>
    </source>
</evidence>
<keyword evidence="10" id="KW-0472">Membrane</keyword>
<dbReference type="Pfam" id="PF00067">
    <property type="entry name" value="p450"/>
    <property type="match status" value="1"/>
</dbReference>
<evidence type="ECO:0000256" key="10">
    <source>
        <dbReference type="SAM" id="Phobius"/>
    </source>
</evidence>
<dbReference type="PANTHER" id="PTHR24301:SF2">
    <property type="entry name" value="THROMBOXANE-A SYNTHASE"/>
    <property type="match status" value="1"/>
</dbReference>
<dbReference type="PRINTS" id="PR00385">
    <property type="entry name" value="P450"/>
</dbReference>
<dbReference type="SUPFAM" id="SSF48264">
    <property type="entry name" value="Cytochrome P450"/>
    <property type="match status" value="1"/>
</dbReference>
<dbReference type="GO" id="GO:0004497">
    <property type="term" value="F:monooxygenase activity"/>
    <property type="evidence" value="ECO:0007669"/>
    <property type="project" value="UniProtKB-KW"/>
</dbReference>
<keyword evidence="5 9" id="KW-0560">Oxidoreductase</keyword>
<evidence type="ECO:0000256" key="3">
    <source>
        <dbReference type="ARBA" id="ARBA00022617"/>
    </source>
</evidence>
<accession>W9RBM5</accession>
<keyword evidence="10" id="KW-0812">Transmembrane</keyword>
<evidence type="ECO:0000256" key="6">
    <source>
        <dbReference type="ARBA" id="ARBA00023004"/>
    </source>
</evidence>
<dbReference type="eggNOG" id="KOG0158">
    <property type="taxonomic scope" value="Eukaryota"/>
</dbReference>
<dbReference type="GO" id="GO:0016705">
    <property type="term" value="F:oxidoreductase activity, acting on paired donors, with incorporation or reduction of molecular oxygen"/>
    <property type="evidence" value="ECO:0007669"/>
    <property type="project" value="InterPro"/>
</dbReference>
<evidence type="ECO:0000256" key="9">
    <source>
        <dbReference type="RuleBase" id="RU000461"/>
    </source>
</evidence>
<dbReference type="GO" id="GO:0020037">
    <property type="term" value="F:heme binding"/>
    <property type="evidence" value="ECO:0007669"/>
    <property type="project" value="InterPro"/>
</dbReference>
<keyword evidence="12" id="KW-1185">Reference proteome</keyword>
<dbReference type="Gene3D" id="1.10.630.10">
    <property type="entry name" value="Cytochrome P450"/>
    <property type="match status" value="1"/>
</dbReference>
<feature type="transmembrane region" description="Helical" evidence="10">
    <location>
        <begin position="25"/>
        <end position="46"/>
    </location>
</feature>
<dbReference type="PANTHER" id="PTHR24301">
    <property type="entry name" value="THROMBOXANE-A SYNTHASE"/>
    <property type="match status" value="1"/>
</dbReference>